<comment type="similarity">
    <text evidence="1">Belongs to the UPF0065 (bug) family.</text>
</comment>
<gene>
    <name evidence="3" type="ORF">H0A72_15655</name>
</gene>
<keyword evidence="4" id="KW-1185">Reference proteome</keyword>
<dbReference type="InterPro" id="IPR005064">
    <property type="entry name" value="BUG"/>
</dbReference>
<dbReference type="PIRSF" id="PIRSF017082">
    <property type="entry name" value="YflP"/>
    <property type="match status" value="1"/>
</dbReference>
<dbReference type="Gene3D" id="3.40.190.10">
    <property type="entry name" value="Periplasmic binding protein-like II"/>
    <property type="match status" value="1"/>
</dbReference>
<organism evidence="3 4">
    <name type="scientific">Parapusillimonas granuli</name>
    <dbReference type="NCBI Taxonomy" id="380911"/>
    <lineage>
        <taxon>Bacteria</taxon>
        <taxon>Pseudomonadati</taxon>
        <taxon>Pseudomonadota</taxon>
        <taxon>Betaproteobacteria</taxon>
        <taxon>Burkholderiales</taxon>
        <taxon>Alcaligenaceae</taxon>
        <taxon>Parapusillimonas</taxon>
    </lineage>
</organism>
<keyword evidence="2" id="KW-0732">Signal</keyword>
<name>A0A853FXD7_9BURK</name>
<feature type="chain" id="PRO_5032298445" evidence="2">
    <location>
        <begin position="26"/>
        <end position="326"/>
    </location>
</feature>
<dbReference type="AlphaFoldDB" id="A0A853FXD7"/>
<dbReference type="SUPFAM" id="SSF53850">
    <property type="entry name" value="Periplasmic binding protein-like II"/>
    <property type="match status" value="1"/>
</dbReference>
<dbReference type="Pfam" id="PF03401">
    <property type="entry name" value="TctC"/>
    <property type="match status" value="1"/>
</dbReference>
<reference evidence="3 4" key="1">
    <citation type="submission" date="2020-07" db="EMBL/GenBank/DDBJ databases">
        <title>Taxonomic revisions and descriptions of new bacterial species based on genomic comparisons in the high-G+C-content subgroup of the family Alcaligenaceae.</title>
        <authorList>
            <person name="Szabo A."/>
            <person name="Felfoldi T."/>
        </authorList>
    </citation>
    <scope>NUCLEOTIDE SEQUENCE [LARGE SCALE GENOMIC DNA]</scope>
    <source>
        <strain evidence="3 4">LMG 24012</strain>
    </source>
</reference>
<dbReference type="EMBL" id="JACCEM010000008">
    <property type="protein sequence ID" value="NYT50754.1"/>
    <property type="molecule type" value="Genomic_DNA"/>
</dbReference>
<evidence type="ECO:0000256" key="2">
    <source>
        <dbReference type="SAM" id="SignalP"/>
    </source>
</evidence>
<comment type="caution">
    <text evidence="3">The sequence shown here is derived from an EMBL/GenBank/DDBJ whole genome shotgun (WGS) entry which is preliminary data.</text>
</comment>
<dbReference type="InterPro" id="IPR042100">
    <property type="entry name" value="Bug_dom1"/>
</dbReference>
<dbReference type="Proteomes" id="UP000559809">
    <property type="component" value="Unassembled WGS sequence"/>
</dbReference>
<protein>
    <submittedName>
        <fullName evidence="3">Tripartite tricarboxylate transporter substrate binding protein</fullName>
    </submittedName>
</protein>
<sequence>MKRRTLILLTLAATLFAAQPPAALADYPDRPITLVVPWPTGGGTDTMGRILAKGLSRVLGTPVIVDNKGGANGTIGSRHVSEAPANGYTLLMGSSGPLTVSSAVRPKDVPYDPLKDFTPVMLVAKIPLVLVTHPSVPAKTLQDLVDIAKKDPKTLTMASVGVGSSNHLTGEMFQSYADIKMLHVPYKGAGPALTDLLGGQVDVYFDQIATSAPHIRSGKLRALAVTSMERSSLLPEVPTIHESGYAGFDTSSYYAIMLPPRAPDHVVRKLNAALIETVRLEETTDSFARMGFEADESTPEELREFLAKDLAMWRKVAQEAGIEMEE</sequence>
<dbReference type="PANTHER" id="PTHR42928">
    <property type="entry name" value="TRICARBOXYLATE-BINDING PROTEIN"/>
    <property type="match status" value="1"/>
</dbReference>
<proteinExistence type="inferred from homology"/>
<feature type="signal peptide" evidence="2">
    <location>
        <begin position="1"/>
        <end position="25"/>
    </location>
</feature>
<dbReference type="CDD" id="cd07012">
    <property type="entry name" value="PBP2_Bug_TTT"/>
    <property type="match status" value="1"/>
</dbReference>
<accession>A0A853FXD7</accession>
<dbReference type="PANTHER" id="PTHR42928:SF5">
    <property type="entry name" value="BLR1237 PROTEIN"/>
    <property type="match status" value="1"/>
</dbReference>
<dbReference type="Gene3D" id="3.40.190.150">
    <property type="entry name" value="Bordetella uptake gene, domain 1"/>
    <property type="match status" value="1"/>
</dbReference>
<evidence type="ECO:0000256" key="1">
    <source>
        <dbReference type="ARBA" id="ARBA00006987"/>
    </source>
</evidence>
<evidence type="ECO:0000313" key="4">
    <source>
        <dbReference type="Proteomes" id="UP000559809"/>
    </source>
</evidence>
<evidence type="ECO:0000313" key="3">
    <source>
        <dbReference type="EMBL" id="NYT50754.1"/>
    </source>
</evidence>
<dbReference type="RefSeq" id="WP_180157008.1">
    <property type="nucleotide sequence ID" value="NZ_JACCEM010000008.1"/>
</dbReference>